<dbReference type="EMBL" id="BAAAUH010000090">
    <property type="protein sequence ID" value="GAA3205299.1"/>
    <property type="molecule type" value="Genomic_DNA"/>
</dbReference>
<gene>
    <name evidence="1" type="ORF">GCM10010451_64840</name>
</gene>
<evidence type="ECO:0000313" key="2">
    <source>
        <dbReference type="Proteomes" id="UP001501866"/>
    </source>
</evidence>
<keyword evidence="2" id="KW-1185">Reference proteome</keyword>
<dbReference type="InterPro" id="IPR027417">
    <property type="entry name" value="P-loop_NTPase"/>
</dbReference>
<dbReference type="Gene3D" id="3.40.50.300">
    <property type="entry name" value="P-loop containing nucleotide triphosphate hydrolases"/>
    <property type="match status" value="1"/>
</dbReference>
<comment type="caution">
    <text evidence="1">The sequence shown here is derived from an EMBL/GenBank/DDBJ whole genome shotgun (WGS) entry which is preliminary data.</text>
</comment>
<dbReference type="SUPFAM" id="SSF52540">
    <property type="entry name" value="P-loop containing nucleoside triphosphate hydrolases"/>
    <property type="match status" value="1"/>
</dbReference>
<sequence length="1428" mass="156545">MRVGHPRYGAGPVDRRAQVCWPDPQRDAPPADALDVALLWLDEPVDTGEAPVRWGRPGGIVPVSFEGAGFPAFAADAGNPAHFEYLRGELPVVSTSSSGWVLNCPVWPASGRGKERPWEGASGSAIFCHGRLVGVVAEDNQTMGYRRLHAVPVHEALTLPGFADLLIKRGHPGTTTTLEEVTADGVGSRARLSPHIRTHAEELARLRGKGSYLIQKNLPFVSPSDGSDPKPLLRKLTKLTDSAAEQESKRGVLLIGPAGAGKTRTCFEIAKAALEQREPWQVLHVAGSPEVSTDDVMAVVREQAGRQRVLLIFDYLDSYEALNIKALGEALQTEDPDGRVACVASVRPGMLGMLRKNGVRLLLDEVPLRSDRDHTEKVIRQIFVKVAPKMLETWGARRLLQVCGQRPIIALLIARELEARLKPGVSELNLLPPRPEDLLIWLQQRTEQDFGEPAKETQLLASAVAAASCEQDQDAVEAAVRGFLALWPDPTFRDGPEGVVGRLLHLGWLVDSGQGIDSVHDVVTDEFLRMAAVDPDGDTVRAEVLKALLSAFLAGARTFGVASRHLRRWSADLVDTHRRTLERACANWLADNTDQLAALVAGEPQAGRSIMLAMLSGPPWRKAVDDSWDRLVGPWLEETEERDPGKAATALDSAVRNSVGGVSEHLVDACLAWVERQRTTREVSPLLRLLIEADGVSAPDRDKVAAHTLGWFEEQRTLSRGGARLFAGLLRCKDLGADRAVEVIDVSLKWMGQSKRNPDAGLVLRPLLLRKDLDEPRQTRTVDRALAWLGAEPPPSAAALVLAAALRSENLRDGQAARVTRSAYAWLKAHGGHIDASLVLEPLLAQCRREATEARVVLNHAFGWLDRHVPVRRSSYVLAEVLLRKDLGAKRAAAAIAAAQRWLVENGLIDDAKFLFSSLLSRSDIDRETMRKLTDDAVTWLSRHGLDNGGTYVVSALLRPDAVAGHVDEAARTALTLLGDTYNPALTRSTLADVLKSGVGPGPRRDAVDRALDWLEETEPEFETTYVLGPLLEHRRFLEGRTSRVVRLALGWLDDYGTRLEASFVLEPLLALPGVTDDEAEAIEEKAQEWLADHLPSEDARFILRRLLQRPELALDWPESVETLAFTWLGDHGDHPYASYVIDPLLRWSDAARPEDAVHLGLSWLEKNPTAEGVSYVVLALAARRDLDLDQYAWCIDRLLELLDAGPEHAYKLLKEVWFRSDLDPARAARLSEHVLGVLEDEEIPPDRGLLIGLLCLALGPEHQCRAVRLAFHWLEGPAASTKKVSSKIAVVVALLKRDDLRADQLAGALQTVESLAHWSQQTNHGIYLGRLLAAVLGSPRVDASYRAGATRRALEWLDSYGTHPGASNVLAVLLDRLDLAPEDGETVAAHAEAWLAAVDSETWGRLSVEEALCRYRERQGAPAPPSS</sequence>
<proteinExistence type="predicted"/>
<name>A0ABP6Q592_9ACTN</name>
<protein>
    <recommendedName>
        <fullName evidence="3">AAA+ ATPase domain-containing protein</fullName>
    </recommendedName>
</protein>
<organism evidence="1 2">
    <name type="scientific">Streptomyces virens</name>
    <dbReference type="NCBI Taxonomy" id="285572"/>
    <lineage>
        <taxon>Bacteria</taxon>
        <taxon>Bacillati</taxon>
        <taxon>Actinomycetota</taxon>
        <taxon>Actinomycetes</taxon>
        <taxon>Kitasatosporales</taxon>
        <taxon>Streptomycetaceae</taxon>
        <taxon>Streptomyces</taxon>
    </lineage>
</organism>
<accession>A0ABP6Q592</accession>
<evidence type="ECO:0000313" key="1">
    <source>
        <dbReference type="EMBL" id="GAA3205299.1"/>
    </source>
</evidence>
<evidence type="ECO:0008006" key="3">
    <source>
        <dbReference type="Google" id="ProtNLM"/>
    </source>
</evidence>
<dbReference type="Proteomes" id="UP001501866">
    <property type="component" value="Unassembled WGS sequence"/>
</dbReference>
<reference evidence="2" key="1">
    <citation type="journal article" date="2019" name="Int. J. Syst. Evol. Microbiol.">
        <title>The Global Catalogue of Microorganisms (GCM) 10K type strain sequencing project: providing services to taxonomists for standard genome sequencing and annotation.</title>
        <authorList>
            <consortium name="The Broad Institute Genomics Platform"/>
            <consortium name="The Broad Institute Genome Sequencing Center for Infectious Disease"/>
            <person name="Wu L."/>
            <person name="Ma J."/>
        </authorList>
    </citation>
    <scope>NUCLEOTIDE SEQUENCE [LARGE SCALE GENOMIC DNA]</scope>
    <source>
        <strain evidence="2">JCM 9095</strain>
    </source>
</reference>